<dbReference type="KEGG" id="caml:H6X83_09025"/>
<accession>A0A7G9WEI6</accession>
<dbReference type="Proteomes" id="UP000516046">
    <property type="component" value="Chromosome"/>
</dbReference>
<dbReference type="SUPFAM" id="SSF52266">
    <property type="entry name" value="SGNH hydrolase"/>
    <property type="match status" value="1"/>
</dbReference>
<evidence type="ECO:0008006" key="3">
    <source>
        <dbReference type="Google" id="ProtNLM"/>
    </source>
</evidence>
<proteinExistence type="predicted"/>
<name>A0A7G9WEI6_9FIRM</name>
<evidence type="ECO:0000313" key="2">
    <source>
        <dbReference type="Proteomes" id="UP000516046"/>
    </source>
</evidence>
<reference evidence="1 2" key="1">
    <citation type="submission" date="2020-08" db="EMBL/GenBank/DDBJ databases">
        <authorList>
            <person name="Ren C."/>
            <person name="Gu Y."/>
            <person name="Xu Y."/>
        </authorList>
    </citation>
    <scope>NUCLEOTIDE SEQUENCE [LARGE SCALE GENOMIC DNA]</scope>
    <source>
        <strain evidence="1 2">LBM18003</strain>
    </source>
</reference>
<keyword evidence="2" id="KW-1185">Reference proteome</keyword>
<gene>
    <name evidence="1" type="ORF">H6X83_09025</name>
</gene>
<evidence type="ECO:0000313" key="1">
    <source>
        <dbReference type="EMBL" id="QNO17098.1"/>
    </source>
</evidence>
<organism evidence="1 2">
    <name type="scientific">Caproicibacterium amylolyticum</name>
    <dbReference type="NCBI Taxonomy" id="2766537"/>
    <lineage>
        <taxon>Bacteria</taxon>
        <taxon>Bacillati</taxon>
        <taxon>Bacillota</taxon>
        <taxon>Clostridia</taxon>
        <taxon>Eubacteriales</taxon>
        <taxon>Oscillospiraceae</taxon>
        <taxon>Caproicibacterium</taxon>
    </lineage>
</organism>
<dbReference type="EMBL" id="CP060696">
    <property type="protein sequence ID" value="QNO17098.1"/>
    <property type="molecule type" value="Genomic_DNA"/>
</dbReference>
<dbReference type="AlphaFoldDB" id="A0A7G9WEI6"/>
<protein>
    <recommendedName>
        <fullName evidence="3">SGNH/GDSL hydrolase family protein</fullName>
    </recommendedName>
</protein>
<sequence>MKRKKILRQVFGLVSLALCLGLGLSFLNEYYVDKGHYRDLKRILYTDAENSYPLIFAGGSHMGGAINPEHFEKTFGIKSFNSSTGGQEFYETYYLLKETLKRQNPKVVVLDIYYALNESPYGDESFAHRVLDPMKLSLNKIEAIQASVVQEDWKQYFFPYLLYHSRWSDTDTVAEEWSEYTGDYTGALGFAGGEQEYGKTMTYDNWGYTTCTPLAEKQETYLQKFFQLAKDENFQLVLINFPCEMESDDLTKWAGNAPGKLNQIQKEADAAGVLFLDLNRPDKLTAMNFDFPTMMNNASHVNYNGAYKVTEYVGNYLKENAAQLFKES</sequence>
<dbReference type="RefSeq" id="WP_212506166.1">
    <property type="nucleotide sequence ID" value="NZ_CP060696.1"/>
</dbReference>